<dbReference type="SMART" id="SM00353">
    <property type="entry name" value="HLH"/>
    <property type="match status" value="1"/>
</dbReference>
<keyword evidence="3" id="KW-0238">DNA-binding</keyword>
<dbReference type="PANTHER" id="PTHR45914">
    <property type="entry name" value="TRANSCRIPTION FACTOR HEC3-RELATED"/>
    <property type="match status" value="1"/>
</dbReference>
<dbReference type="InterPro" id="IPR036638">
    <property type="entry name" value="HLH_DNA-bd_sf"/>
</dbReference>
<dbReference type="GO" id="GO:0003700">
    <property type="term" value="F:DNA-binding transcription factor activity"/>
    <property type="evidence" value="ECO:0007669"/>
    <property type="project" value="InterPro"/>
</dbReference>
<dbReference type="Pfam" id="PF00010">
    <property type="entry name" value="HLH"/>
    <property type="match status" value="1"/>
</dbReference>
<feature type="domain" description="BHLH" evidence="7">
    <location>
        <begin position="32"/>
        <end position="81"/>
    </location>
</feature>
<dbReference type="PANTHER" id="PTHR45914:SF2">
    <property type="entry name" value="TRANSCRIPTION FACTOR BHLH140-LIKE PROTEIN"/>
    <property type="match status" value="1"/>
</dbReference>
<evidence type="ECO:0000313" key="8">
    <source>
        <dbReference type="EMBL" id="KAF7845293.1"/>
    </source>
</evidence>
<dbReference type="Proteomes" id="UP000634136">
    <property type="component" value="Unassembled WGS sequence"/>
</dbReference>
<evidence type="ECO:0000259" key="7">
    <source>
        <dbReference type="PROSITE" id="PS50888"/>
    </source>
</evidence>
<dbReference type="InterPro" id="IPR011598">
    <property type="entry name" value="bHLH_dom"/>
</dbReference>
<dbReference type="CDD" id="cd11454">
    <property type="entry name" value="bHLH_AtIND_like"/>
    <property type="match status" value="1"/>
</dbReference>
<keyword evidence="5" id="KW-0539">Nucleus</keyword>
<evidence type="ECO:0000256" key="5">
    <source>
        <dbReference type="ARBA" id="ARBA00023242"/>
    </source>
</evidence>
<name>A0A834XLB2_9FABA</name>
<evidence type="ECO:0000256" key="3">
    <source>
        <dbReference type="ARBA" id="ARBA00023125"/>
    </source>
</evidence>
<evidence type="ECO:0000256" key="1">
    <source>
        <dbReference type="ARBA" id="ARBA00004123"/>
    </source>
</evidence>
<evidence type="ECO:0000256" key="2">
    <source>
        <dbReference type="ARBA" id="ARBA00023015"/>
    </source>
</evidence>
<feature type="region of interest" description="Disordered" evidence="6">
    <location>
        <begin position="1"/>
        <end position="44"/>
    </location>
</feature>
<dbReference type="GO" id="GO:0003677">
    <property type="term" value="F:DNA binding"/>
    <property type="evidence" value="ECO:0007669"/>
    <property type="project" value="UniProtKB-KW"/>
</dbReference>
<evidence type="ECO:0000256" key="4">
    <source>
        <dbReference type="ARBA" id="ARBA00023163"/>
    </source>
</evidence>
<dbReference type="PROSITE" id="PS50888">
    <property type="entry name" value="BHLH"/>
    <property type="match status" value="1"/>
</dbReference>
<reference evidence="8" key="1">
    <citation type="submission" date="2020-09" db="EMBL/GenBank/DDBJ databases">
        <title>Genome-Enabled Discovery of Anthraquinone Biosynthesis in Senna tora.</title>
        <authorList>
            <person name="Kang S.-H."/>
            <person name="Pandey R.P."/>
            <person name="Lee C.-M."/>
            <person name="Sim J.-S."/>
            <person name="Jeong J.-T."/>
            <person name="Choi B.-S."/>
            <person name="Jung M."/>
            <person name="Ginzburg D."/>
            <person name="Zhao K."/>
            <person name="Won S.Y."/>
            <person name="Oh T.-J."/>
            <person name="Yu Y."/>
            <person name="Kim N.-H."/>
            <person name="Lee O.R."/>
            <person name="Lee T.-H."/>
            <person name="Bashyal P."/>
            <person name="Kim T.-S."/>
            <person name="Lee W.-H."/>
            <person name="Kawkins C."/>
            <person name="Kim C.-K."/>
            <person name="Kim J.S."/>
            <person name="Ahn B.O."/>
            <person name="Rhee S.Y."/>
            <person name="Sohng J.K."/>
        </authorList>
    </citation>
    <scope>NUCLEOTIDE SEQUENCE</scope>
    <source>
        <tissue evidence="8">Leaf</tissue>
    </source>
</reference>
<dbReference type="GO" id="GO:0005634">
    <property type="term" value="C:nucleus"/>
    <property type="evidence" value="ECO:0007669"/>
    <property type="project" value="UniProtKB-SubCell"/>
</dbReference>
<dbReference type="InterPro" id="IPR045843">
    <property type="entry name" value="IND-like"/>
</dbReference>
<dbReference type="FunFam" id="4.10.280.10:FF:000089">
    <property type="entry name" value="Transcription factor LAX PANICLE"/>
    <property type="match status" value="1"/>
</dbReference>
<keyword evidence="9" id="KW-1185">Reference proteome</keyword>
<dbReference type="EMBL" id="JAAIUW010000001">
    <property type="protein sequence ID" value="KAF7845293.1"/>
    <property type="molecule type" value="Genomic_DNA"/>
</dbReference>
<dbReference type="OrthoDB" id="2017571at2759"/>
<evidence type="ECO:0000313" key="9">
    <source>
        <dbReference type="Proteomes" id="UP000634136"/>
    </source>
</evidence>
<accession>A0A834XLB2</accession>
<protein>
    <submittedName>
        <fullName evidence="8">Transcription factor bHLH140</fullName>
    </submittedName>
</protein>
<sequence length="239" mass="27058">MECIPPPTSSEASSSRAKKKSAKKSKGSGVKLSTDPQSVAARERRHRISDRFKILQSMVPGGSKMDTVSMLEEAIHYVKFLKTQIWLHQTMINNNDNNSVDFDDHRITFPNYEHLLPPIPQNPSSSVENLTTDMPLDQYCGFHDREVATSFDDLKLQGLCFIRHHSFPCCEGFCRVFKAQEAEKLSGICPVRLFFRKVNTPRVSLIVIKQGGIVPEKLLWERSSTSRFEALQKDSGMTP</sequence>
<comment type="subcellular location">
    <subcellularLocation>
        <location evidence="1">Nucleus</location>
    </subcellularLocation>
</comment>
<comment type="caution">
    <text evidence="8">The sequence shown here is derived from an EMBL/GenBank/DDBJ whole genome shotgun (WGS) entry which is preliminary data.</text>
</comment>
<organism evidence="8 9">
    <name type="scientific">Senna tora</name>
    <dbReference type="NCBI Taxonomy" id="362788"/>
    <lineage>
        <taxon>Eukaryota</taxon>
        <taxon>Viridiplantae</taxon>
        <taxon>Streptophyta</taxon>
        <taxon>Embryophyta</taxon>
        <taxon>Tracheophyta</taxon>
        <taxon>Spermatophyta</taxon>
        <taxon>Magnoliopsida</taxon>
        <taxon>eudicotyledons</taxon>
        <taxon>Gunneridae</taxon>
        <taxon>Pentapetalae</taxon>
        <taxon>rosids</taxon>
        <taxon>fabids</taxon>
        <taxon>Fabales</taxon>
        <taxon>Fabaceae</taxon>
        <taxon>Caesalpinioideae</taxon>
        <taxon>Cassia clade</taxon>
        <taxon>Senna</taxon>
    </lineage>
</organism>
<keyword evidence="4" id="KW-0804">Transcription</keyword>
<feature type="compositionally biased region" description="Basic residues" evidence="6">
    <location>
        <begin position="16"/>
        <end position="26"/>
    </location>
</feature>
<dbReference type="Gene3D" id="4.10.280.10">
    <property type="entry name" value="Helix-loop-helix DNA-binding domain"/>
    <property type="match status" value="1"/>
</dbReference>
<gene>
    <name evidence="8" type="ORF">G2W53_002198</name>
</gene>
<dbReference type="AlphaFoldDB" id="A0A834XLB2"/>
<proteinExistence type="predicted"/>
<dbReference type="SUPFAM" id="SSF47459">
    <property type="entry name" value="HLH, helix-loop-helix DNA-binding domain"/>
    <property type="match status" value="1"/>
</dbReference>
<dbReference type="GO" id="GO:0046983">
    <property type="term" value="F:protein dimerization activity"/>
    <property type="evidence" value="ECO:0007669"/>
    <property type="project" value="InterPro"/>
</dbReference>
<keyword evidence="2" id="KW-0805">Transcription regulation</keyword>
<evidence type="ECO:0000256" key="6">
    <source>
        <dbReference type="SAM" id="MobiDB-lite"/>
    </source>
</evidence>